<dbReference type="OrthoDB" id="2446447at2759"/>
<sequence>MTTTSETKTFTIKPTPLIPNNPKPLLLYKNCFVRDDGKLDLARAYDTFTSNAWDVKWVTRYGRQQTSHYPPTTHEVMVVVSGPGVVRWGVADLRDPSNWEEHTYGSAFEQGGLEIEVEVGDVFLVPAGVAHKSFDKRSGQHDAVVLTGETAHAIELQEGQDERERVLGVEAEGELHGFVMMGAYPRGMNWTWGAGGDHVGRFEECWSVSNPETDPVVGKGKGGLYRYWA</sequence>
<dbReference type="CDD" id="cd02219">
    <property type="entry name" value="cupin_YjlB-like"/>
    <property type="match status" value="1"/>
</dbReference>
<dbReference type="InterPro" id="IPR047121">
    <property type="entry name" value="YjiB-like"/>
</dbReference>
<dbReference type="SUPFAM" id="SSF51182">
    <property type="entry name" value="RmlC-like cupins"/>
    <property type="match status" value="1"/>
</dbReference>
<name>A0A3D8RXW5_9EURO</name>
<keyword evidence="2" id="KW-1185">Reference proteome</keyword>
<gene>
    <name evidence="1" type="ORF">DSM5745_05546</name>
</gene>
<evidence type="ECO:0008006" key="3">
    <source>
        <dbReference type="Google" id="ProtNLM"/>
    </source>
</evidence>
<dbReference type="Gene3D" id="2.60.120.10">
    <property type="entry name" value="Jelly Rolls"/>
    <property type="match status" value="1"/>
</dbReference>
<dbReference type="AlphaFoldDB" id="A0A3D8RXW5"/>
<dbReference type="RefSeq" id="XP_026603394.1">
    <property type="nucleotide sequence ID" value="XM_026747562.1"/>
</dbReference>
<evidence type="ECO:0000313" key="1">
    <source>
        <dbReference type="EMBL" id="RDW78694.1"/>
    </source>
</evidence>
<proteinExistence type="predicted"/>
<dbReference type="InterPro" id="IPR014710">
    <property type="entry name" value="RmlC-like_jellyroll"/>
</dbReference>
<evidence type="ECO:0000313" key="2">
    <source>
        <dbReference type="Proteomes" id="UP000256690"/>
    </source>
</evidence>
<dbReference type="InterPro" id="IPR011051">
    <property type="entry name" value="RmlC_Cupin_sf"/>
</dbReference>
<organism evidence="1 2">
    <name type="scientific">Aspergillus mulundensis</name>
    <dbReference type="NCBI Taxonomy" id="1810919"/>
    <lineage>
        <taxon>Eukaryota</taxon>
        <taxon>Fungi</taxon>
        <taxon>Dikarya</taxon>
        <taxon>Ascomycota</taxon>
        <taxon>Pezizomycotina</taxon>
        <taxon>Eurotiomycetes</taxon>
        <taxon>Eurotiomycetidae</taxon>
        <taxon>Eurotiales</taxon>
        <taxon>Aspergillaceae</taxon>
        <taxon>Aspergillus</taxon>
        <taxon>Aspergillus subgen. Nidulantes</taxon>
    </lineage>
</organism>
<dbReference type="PANTHER" id="PTHR36448:SF3">
    <property type="entry name" value="CUPIN TYPE-2 DOMAIN-CONTAINING PROTEIN"/>
    <property type="match status" value="1"/>
</dbReference>
<dbReference type="GeneID" id="38115916"/>
<dbReference type="EMBL" id="PVWQ01000006">
    <property type="protein sequence ID" value="RDW78694.1"/>
    <property type="molecule type" value="Genomic_DNA"/>
</dbReference>
<reference evidence="1 2" key="1">
    <citation type="journal article" date="2018" name="IMA Fungus">
        <title>IMA Genome-F 9: Draft genome sequence of Annulohypoxylon stygium, Aspergillus mulundensis, Berkeleyomyces basicola (syn. Thielaviopsis basicola), Ceratocystis smalleyi, two Cercospora beticola strains, Coleophoma cylindrospora, Fusarium fracticaudum, Phialophora cf. hyalina, and Morchella septimelata.</title>
        <authorList>
            <person name="Wingfield B.D."/>
            <person name="Bills G.F."/>
            <person name="Dong Y."/>
            <person name="Huang W."/>
            <person name="Nel W.J."/>
            <person name="Swalarsk-Parry B.S."/>
            <person name="Vaghefi N."/>
            <person name="Wilken P.M."/>
            <person name="An Z."/>
            <person name="de Beer Z.W."/>
            <person name="De Vos L."/>
            <person name="Chen L."/>
            <person name="Duong T.A."/>
            <person name="Gao Y."/>
            <person name="Hammerbacher A."/>
            <person name="Kikkert J.R."/>
            <person name="Li Y."/>
            <person name="Li H."/>
            <person name="Li K."/>
            <person name="Li Q."/>
            <person name="Liu X."/>
            <person name="Ma X."/>
            <person name="Naidoo K."/>
            <person name="Pethybridge S.J."/>
            <person name="Sun J."/>
            <person name="Steenkamp E.T."/>
            <person name="van der Nest M.A."/>
            <person name="van Wyk S."/>
            <person name="Wingfield M.J."/>
            <person name="Xiong C."/>
            <person name="Yue Q."/>
            <person name="Zhang X."/>
        </authorList>
    </citation>
    <scope>NUCLEOTIDE SEQUENCE [LARGE SCALE GENOMIC DNA]</scope>
    <source>
        <strain evidence="1 2">DSM 5745</strain>
    </source>
</reference>
<accession>A0A3D8RXW5</accession>
<comment type="caution">
    <text evidence="1">The sequence shown here is derived from an EMBL/GenBank/DDBJ whole genome shotgun (WGS) entry which is preliminary data.</text>
</comment>
<protein>
    <recommendedName>
        <fullName evidence="3">Cupin type-1 domain-containing protein</fullName>
    </recommendedName>
</protein>
<dbReference type="Proteomes" id="UP000256690">
    <property type="component" value="Unassembled WGS sequence"/>
</dbReference>
<dbReference type="PANTHER" id="PTHR36448">
    <property type="entry name" value="BLR7373 PROTEIN"/>
    <property type="match status" value="1"/>
</dbReference>